<protein>
    <submittedName>
        <fullName evidence="1">Uncharacterized protein</fullName>
    </submittedName>
</protein>
<gene>
    <name evidence="1" type="ORF">H1D24_38285</name>
</gene>
<evidence type="ECO:0000313" key="2">
    <source>
        <dbReference type="Proteomes" id="UP000545761"/>
    </source>
</evidence>
<dbReference type="AlphaFoldDB" id="A0A7W0DW16"/>
<dbReference type="EMBL" id="JACEHE010000046">
    <property type="protein sequence ID" value="MBA2951444.1"/>
    <property type="molecule type" value="Genomic_DNA"/>
</dbReference>
<evidence type="ECO:0000313" key="1">
    <source>
        <dbReference type="EMBL" id="MBA2951444.1"/>
    </source>
</evidence>
<reference evidence="1 2" key="1">
    <citation type="submission" date="2020-07" db="EMBL/GenBank/DDBJ databases">
        <title>Streptomyces isolated from Indian soil.</title>
        <authorList>
            <person name="Mandal S."/>
            <person name="Maiti P.K."/>
        </authorList>
    </citation>
    <scope>NUCLEOTIDE SEQUENCE [LARGE SCALE GENOMIC DNA]</scope>
    <source>
        <strain evidence="1 2">PSKA28</strain>
    </source>
</reference>
<dbReference type="RefSeq" id="WP_181662363.1">
    <property type="nucleotide sequence ID" value="NZ_JACEHE010000046.1"/>
</dbReference>
<proteinExistence type="predicted"/>
<sequence length="637" mass="68248">MADIVSRIPFPLSGRTATAASSFALDGVQYHFALGGMPWLSAINDERKMTRAGAPIKKDQSDQQLIPGEQSLASWWLRSQSTFIGGQGLLYQDPSNDNQFAIRYAEGVGVNPWVNGRLTLLRETSLRIADGTANVHHVVGWNDGTDRYWSAVNNVLKSDTGSAITTITWGGANVIRSLTSDGTNYFAADNVNVYKGAGNGAGAAFVTTGTTAVVCRWVKGRLMLALDNKVYECDNTPAKNLRFTHLNANFTFTDFAEGTNAIYASGYAGSEGAIYKFGLDTTGAVPVLSSGGVLAAQLPRGEIVHAMTTYLGTFVGLGTNRGFRVGQIDDNGDIQYGPLLIENASGVKAVAAYDRFFFVAATNAIEAKSGLYRVDLGQPLQSGDVSPSVRFAYATDLQSKQAGEVTGVTNFGNSDRMVLAVVGQGSYLESATTLEASGYLKTGRVRYNTIEPKIFKFVTVKTPSPLWGSVGVSVIDPGGADTSILTVSQGGTATIENVVMAAPSAATEWVQLKLSLARSTTDTTKGGEVNAWQLKAMPGAVRQRIFTIPLLCFDKEQTRSGQTVGFEGRTLARLEAFEQVFARGDAVMFQDLKNDTSWLVVIDDYRFEQGAQPGSNKSNYGGVLWVELRTIADVITA</sequence>
<accession>A0A7W0DW16</accession>
<name>A0A7W0DW16_9ACTN</name>
<comment type="caution">
    <text evidence="1">The sequence shown here is derived from an EMBL/GenBank/DDBJ whole genome shotgun (WGS) entry which is preliminary data.</text>
</comment>
<dbReference type="Proteomes" id="UP000545761">
    <property type="component" value="Unassembled WGS sequence"/>
</dbReference>
<organism evidence="1 2">
    <name type="scientific">Streptomyces himalayensis subsp. himalayensis</name>
    <dbReference type="NCBI Taxonomy" id="2756131"/>
    <lineage>
        <taxon>Bacteria</taxon>
        <taxon>Bacillati</taxon>
        <taxon>Actinomycetota</taxon>
        <taxon>Actinomycetes</taxon>
        <taxon>Kitasatosporales</taxon>
        <taxon>Streptomycetaceae</taxon>
        <taxon>Streptomyces</taxon>
        <taxon>Streptomyces himalayensis</taxon>
    </lineage>
</organism>